<keyword evidence="5" id="KW-1185">Reference proteome</keyword>
<dbReference type="Proteomes" id="UP000016568">
    <property type="component" value="Unassembled WGS sequence"/>
</dbReference>
<dbReference type="SUPFAM" id="SSF56935">
    <property type="entry name" value="Porins"/>
    <property type="match status" value="1"/>
</dbReference>
<keyword evidence="1" id="KW-0175">Coiled coil</keyword>
<dbReference type="InterPro" id="IPR010870">
    <property type="entry name" value="Porin_O/P"/>
</dbReference>
<evidence type="ECO:0000313" key="4">
    <source>
        <dbReference type="EMBL" id="GAD47357.1"/>
    </source>
</evidence>
<proteinExistence type="predicted"/>
<dbReference type="Gene3D" id="2.40.160.10">
    <property type="entry name" value="Porin"/>
    <property type="match status" value="1"/>
</dbReference>
<dbReference type="Pfam" id="PF07396">
    <property type="entry name" value="Porin_O_P"/>
    <property type="match status" value="1"/>
</dbReference>
<reference evidence="4 5" key="1">
    <citation type="submission" date="2013-09" db="EMBL/GenBank/DDBJ databases">
        <title>Whole genome shotgun sequence of Novosphingobium tardaugens NBRC 16725.</title>
        <authorList>
            <person name="Isaki S."/>
            <person name="Hosoyama A."/>
            <person name="Tsuchikane K."/>
            <person name="Katsumata H."/>
            <person name="Ando Y."/>
            <person name="Yamazaki S."/>
            <person name="Fujita N."/>
        </authorList>
    </citation>
    <scope>NUCLEOTIDE SEQUENCE [LARGE SCALE GENOMIC DNA]</scope>
    <source>
        <strain evidence="4 5">NBRC 16725</strain>
    </source>
</reference>
<protein>
    <submittedName>
        <fullName evidence="4">Putative porin</fullName>
    </submittedName>
</protein>
<feature type="chain" id="PRO_5004636472" evidence="3">
    <location>
        <begin position="46"/>
        <end position="547"/>
    </location>
</feature>
<evidence type="ECO:0000313" key="5">
    <source>
        <dbReference type="Proteomes" id="UP000016568"/>
    </source>
</evidence>
<feature type="signal peptide" evidence="3">
    <location>
        <begin position="1"/>
        <end position="45"/>
    </location>
</feature>
<comment type="caution">
    <text evidence="4">The sequence shown here is derived from an EMBL/GenBank/DDBJ whole genome shotgun (WGS) entry which is preliminary data.</text>
</comment>
<dbReference type="EMBL" id="BASZ01000001">
    <property type="protein sequence ID" value="GAD47357.1"/>
    <property type="molecule type" value="Genomic_DNA"/>
</dbReference>
<evidence type="ECO:0000256" key="1">
    <source>
        <dbReference type="SAM" id="Coils"/>
    </source>
</evidence>
<dbReference type="eggNOG" id="COG3746">
    <property type="taxonomic scope" value="Bacteria"/>
</dbReference>
<feature type="region of interest" description="Disordered" evidence="2">
    <location>
        <begin position="46"/>
        <end position="72"/>
    </location>
</feature>
<gene>
    <name evidence="4" type="ORF">NT2_01_01250</name>
</gene>
<evidence type="ECO:0000256" key="3">
    <source>
        <dbReference type="SAM" id="SignalP"/>
    </source>
</evidence>
<evidence type="ECO:0000256" key="2">
    <source>
        <dbReference type="SAM" id="MobiDB-lite"/>
    </source>
</evidence>
<name>U2YHJ4_9SPHN</name>
<dbReference type="InterPro" id="IPR023614">
    <property type="entry name" value="Porin_dom_sf"/>
</dbReference>
<organism evidence="4 5">
    <name type="scientific">Caenibius tardaugens NBRC 16725</name>
    <dbReference type="NCBI Taxonomy" id="1219035"/>
    <lineage>
        <taxon>Bacteria</taxon>
        <taxon>Pseudomonadati</taxon>
        <taxon>Pseudomonadota</taxon>
        <taxon>Alphaproteobacteria</taxon>
        <taxon>Sphingomonadales</taxon>
        <taxon>Erythrobacteraceae</taxon>
        <taxon>Caenibius</taxon>
    </lineage>
</organism>
<feature type="coiled-coil region" evidence="1">
    <location>
        <begin position="74"/>
        <end position="101"/>
    </location>
</feature>
<keyword evidence="3" id="KW-0732">Signal</keyword>
<sequence>MAVPLAGHPASPNNDKSQGDIMRTSLLKSALLASAMLAFPIAAHAQDKEAEPPADALSPDDPSLQSVSTSEASISSTEAQLSVLQAQIEALQAQVDDMKKVQAKNAPSWKGAPQFADADEGWSFKVRGRMMLDTAYQSTPDNLNSRDFGFNSRIRRIRIGVEGSLPGNFGYKAEVDYANSSVGFGDVVLSWNPNKGPLTLTAGNQESLDGMEQMTSSRWSSFIERAQVNDAFGNTRRLGMTVGYKSKDNLFRIDGGLFVAHSIDSSLDNRGWIGAARATYTPFVGSGFVHLGLNYQHREFQANNGSTALTAGTGSPSAGQLVRYRARPFLQTTSQRFVDTGNFAAKGDDIFGAEAYGVFGPLHFGGEAQYAKVRSYRAGDVLAGQDQFASVSQVVSDGNPSFWGGHFEIGYFLTGETRGYKNGLWDRTKVLKPMGKGGSGAFQILGRVDYLNMNSSKLQRGCTNNFNTGVCTPLSATSGFGKGGSQTGYLLGVTWIPNDYVRFLLNYIHTEVEGGPFAGTVKPGSTSTVNKRSYSTDAVALRAQFDF</sequence>
<accession>U2YHJ4</accession>
<feature type="compositionally biased region" description="Low complexity" evidence="2">
    <location>
        <begin position="53"/>
        <end position="72"/>
    </location>
</feature>
<dbReference type="AlphaFoldDB" id="U2YHJ4"/>